<evidence type="ECO:0000256" key="3">
    <source>
        <dbReference type="ARBA" id="ARBA00022692"/>
    </source>
</evidence>
<evidence type="ECO:0000256" key="6">
    <source>
        <dbReference type="PROSITE-ProRule" id="PRU00076"/>
    </source>
</evidence>
<organism evidence="9">
    <name type="scientific">Cladocopium goreaui</name>
    <dbReference type="NCBI Taxonomy" id="2562237"/>
    <lineage>
        <taxon>Eukaryota</taxon>
        <taxon>Sar</taxon>
        <taxon>Alveolata</taxon>
        <taxon>Dinophyceae</taxon>
        <taxon>Suessiales</taxon>
        <taxon>Symbiodiniaceae</taxon>
        <taxon>Cladocopium</taxon>
    </lineage>
</organism>
<gene>
    <name evidence="9" type="ORF">C1SCF055_LOCUS45233</name>
</gene>
<dbReference type="AlphaFoldDB" id="A0A9P1GU63"/>
<name>A0A9P1GU63_9DINO</name>
<reference evidence="9" key="1">
    <citation type="submission" date="2022-10" db="EMBL/GenBank/DDBJ databases">
        <authorList>
            <person name="Chen Y."/>
            <person name="Dougan E. K."/>
            <person name="Chan C."/>
            <person name="Rhodes N."/>
            <person name="Thang M."/>
        </authorList>
    </citation>
    <scope>NUCLEOTIDE SEQUENCE</scope>
</reference>
<keyword evidence="3 7" id="KW-0812">Transmembrane</keyword>
<comment type="caution">
    <text evidence="6">Lacks conserved residue(s) required for the propagation of feature annotation.</text>
</comment>
<feature type="domain" description="EGF-like" evidence="8">
    <location>
        <begin position="309"/>
        <end position="352"/>
    </location>
</feature>
<accession>A0A9P1GU63</accession>
<proteinExistence type="inferred from homology"/>
<dbReference type="EMBL" id="CAMXCT010006836">
    <property type="protein sequence ID" value="CAI4020852.1"/>
    <property type="molecule type" value="Genomic_DNA"/>
</dbReference>
<feature type="transmembrane region" description="Helical" evidence="7">
    <location>
        <begin position="426"/>
        <end position="450"/>
    </location>
</feature>
<keyword evidence="6" id="KW-1015">Disulfide bond</keyword>
<sequence length="550" mass="60322">MPSASAIAVWSTALVTSEAVVDRLPVDRFSTNAICRQHNCINPIFPGLQDLEKLQAADWTCPDPESKPALQFCGGAVQHRVALMHTDSETVKKQEEMASTAYFYHLSGMKKDPWDSRQPEAHGDACVQAVWRMVCSTYLPKAPVHCKKGEKIPYLIPCQSECRGYLDACNVECCDESVQCTPEKGVHFEKPFSNFTGYSTATAPSAECTGNSARRSAGPSVLLLFGILSYFSSAVELTPSGGRSKLLLVLALAAMNLQGCDIMVSHSSGTWEMRPNYMLSFSVKNTQVEGDSGITTATTGGMRIVTKSSINSCSLPELDDSQKCNGHGECKEFAAGLSFCQCATGWTDPECRTGRKSQRSAFLLSLFTGFLGLDRFYLGELSAGTLKLATLGGFGIWWLWDIMWIGSAPIYTRQHGRLAADLPHHIFVILAVIWVALMGYFIFGVVGAMWHESRILHRALLKVEQIHHHLAKQRLTQNEDMEGMPTKATIRVAAPLTGPRDFYGSMAQTAPEVKLAAYKNEMSPFFLYAKASEQPQVKNSGVFQRPAGSP</sequence>
<comment type="subcellular location">
    <subcellularLocation>
        <location evidence="1">Membrane</location>
        <topology evidence="1">Multi-pass membrane protein</topology>
    </subcellularLocation>
</comment>
<comment type="similarity">
    <text evidence="2">Belongs to the TM2 family.</text>
</comment>
<dbReference type="InterPro" id="IPR007829">
    <property type="entry name" value="TM2"/>
</dbReference>
<evidence type="ECO:0000313" key="11">
    <source>
        <dbReference type="EMBL" id="CAL4808164.1"/>
    </source>
</evidence>
<dbReference type="Proteomes" id="UP001152797">
    <property type="component" value="Unassembled WGS sequence"/>
</dbReference>
<keyword evidence="12" id="KW-1185">Reference proteome</keyword>
<evidence type="ECO:0000256" key="5">
    <source>
        <dbReference type="ARBA" id="ARBA00023136"/>
    </source>
</evidence>
<dbReference type="PROSITE" id="PS01186">
    <property type="entry name" value="EGF_2"/>
    <property type="match status" value="1"/>
</dbReference>
<evidence type="ECO:0000256" key="2">
    <source>
        <dbReference type="ARBA" id="ARBA00008284"/>
    </source>
</evidence>
<dbReference type="PROSITE" id="PS50026">
    <property type="entry name" value="EGF_3"/>
    <property type="match status" value="1"/>
</dbReference>
<dbReference type="PANTHER" id="PTHR21016:SF25">
    <property type="entry name" value="TM2 DOMAIN-CONTAINING PROTEIN DDB_G0277895-RELATED"/>
    <property type="match status" value="1"/>
</dbReference>
<keyword evidence="6" id="KW-0245">EGF-like domain</keyword>
<evidence type="ECO:0000256" key="1">
    <source>
        <dbReference type="ARBA" id="ARBA00004141"/>
    </source>
</evidence>
<evidence type="ECO:0000313" key="9">
    <source>
        <dbReference type="EMBL" id="CAI4020852.1"/>
    </source>
</evidence>
<dbReference type="InterPro" id="IPR000742">
    <property type="entry name" value="EGF"/>
</dbReference>
<feature type="disulfide bond" evidence="6">
    <location>
        <begin position="342"/>
        <end position="351"/>
    </location>
</feature>
<dbReference type="EMBL" id="CAMXCT030006836">
    <property type="protein sequence ID" value="CAL4808164.1"/>
    <property type="molecule type" value="Genomic_DNA"/>
</dbReference>
<protein>
    <submittedName>
        <fullName evidence="11">TM2 domain-containing protein</fullName>
    </submittedName>
</protein>
<dbReference type="InterPro" id="IPR050932">
    <property type="entry name" value="TM2D1-3-like"/>
</dbReference>
<dbReference type="GO" id="GO:0016020">
    <property type="term" value="C:membrane"/>
    <property type="evidence" value="ECO:0007669"/>
    <property type="project" value="UniProtKB-SubCell"/>
</dbReference>
<reference evidence="10" key="2">
    <citation type="submission" date="2024-04" db="EMBL/GenBank/DDBJ databases">
        <authorList>
            <person name="Chen Y."/>
            <person name="Shah S."/>
            <person name="Dougan E. K."/>
            <person name="Thang M."/>
            <person name="Chan C."/>
        </authorList>
    </citation>
    <scope>NUCLEOTIDE SEQUENCE [LARGE SCALE GENOMIC DNA]</scope>
</reference>
<keyword evidence="5 7" id="KW-0472">Membrane</keyword>
<dbReference type="PANTHER" id="PTHR21016">
    <property type="entry name" value="BETA-AMYLOID BINDING PROTEIN-RELATED"/>
    <property type="match status" value="1"/>
</dbReference>
<keyword evidence="4 7" id="KW-1133">Transmembrane helix</keyword>
<dbReference type="OrthoDB" id="10249065at2759"/>
<evidence type="ECO:0000259" key="8">
    <source>
        <dbReference type="PROSITE" id="PS50026"/>
    </source>
</evidence>
<evidence type="ECO:0000256" key="7">
    <source>
        <dbReference type="SAM" id="Phobius"/>
    </source>
</evidence>
<evidence type="ECO:0000313" key="12">
    <source>
        <dbReference type="Proteomes" id="UP001152797"/>
    </source>
</evidence>
<dbReference type="Pfam" id="PF05154">
    <property type="entry name" value="TM2"/>
    <property type="match status" value="1"/>
</dbReference>
<evidence type="ECO:0000256" key="4">
    <source>
        <dbReference type="ARBA" id="ARBA00022989"/>
    </source>
</evidence>
<evidence type="ECO:0000313" key="10">
    <source>
        <dbReference type="EMBL" id="CAL1174227.1"/>
    </source>
</evidence>
<comment type="caution">
    <text evidence="9">The sequence shown here is derived from an EMBL/GenBank/DDBJ whole genome shotgun (WGS) entry which is preliminary data.</text>
</comment>
<dbReference type="EMBL" id="CAMXCT020006836">
    <property type="protein sequence ID" value="CAL1174227.1"/>
    <property type="molecule type" value="Genomic_DNA"/>
</dbReference>